<name>A0A1D3TYB1_9FIRM</name>
<dbReference type="AlphaFoldDB" id="A0A1D3TYB1"/>
<protein>
    <submittedName>
        <fullName evidence="4">Murein DD-endopeptidase MepM and murein hydrolase activator NlpD, contain LysM domain</fullName>
    </submittedName>
</protein>
<dbReference type="InterPro" id="IPR011055">
    <property type="entry name" value="Dup_hybrid_motif"/>
</dbReference>
<dbReference type="InterPro" id="IPR050570">
    <property type="entry name" value="Cell_wall_metabolism_enzyme"/>
</dbReference>
<dbReference type="InterPro" id="IPR036779">
    <property type="entry name" value="LysM_dom_sf"/>
</dbReference>
<dbReference type="EMBL" id="FMKA01000040">
    <property type="protein sequence ID" value="SCP99393.1"/>
    <property type="molecule type" value="Genomic_DNA"/>
</dbReference>
<dbReference type="Pfam" id="PF07501">
    <property type="entry name" value="G5"/>
    <property type="match status" value="1"/>
</dbReference>
<organism evidence="4 5">
    <name type="scientific">Anaerobium acetethylicum</name>
    <dbReference type="NCBI Taxonomy" id="1619234"/>
    <lineage>
        <taxon>Bacteria</taxon>
        <taxon>Bacillati</taxon>
        <taxon>Bacillota</taxon>
        <taxon>Clostridia</taxon>
        <taxon>Lachnospirales</taxon>
        <taxon>Lachnospiraceae</taxon>
        <taxon>Anaerobium</taxon>
    </lineage>
</organism>
<reference evidence="4 5" key="1">
    <citation type="submission" date="2016-09" db="EMBL/GenBank/DDBJ databases">
        <authorList>
            <person name="Capua I."/>
            <person name="De Benedictis P."/>
            <person name="Joannis T."/>
            <person name="Lombin L.H."/>
            <person name="Cattoli G."/>
        </authorList>
    </citation>
    <scope>NUCLEOTIDE SEQUENCE [LARGE SCALE GENOMIC DNA]</scope>
    <source>
        <strain evidence="4 5">GluBS11</strain>
    </source>
</reference>
<dbReference type="GO" id="GO:0004222">
    <property type="term" value="F:metalloendopeptidase activity"/>
    <property type="evidence" value="ECO:0007669"/>
    <property type="project" value="TreeGrafter"/>
</dbReference>
<feature type="domain" description="G5" evidence="2">
    <location>
        <begin position="322"/>
        <end position="402"/>
    </location>
</feature>
<gene>
    <name evidence="4" type="ORF">SAMN05421730_104010</name>
</gene>
<accession>A0A1D3TYB1</accession>
<dbReference type="PANTHER" id="PTHR21666">
    <property type="entry name" value="PEPTIDASE-RELATED"/>
    <property type="match status" value="1"/>
</dbReference>
<dbReference type="Gene3D" id="2.20.230.10">
    <property type="entry name" value="Resuscitation-promoting factor rpfb"/>
    <property type="match status" value="1"/>
</dbReference>
<evidence type="ECO:0000256" key="1">
    <source>
        <dbReference type="ARBA" id="ARBA00022729"/>
    </source>
</evidence>
<dbReference type="InterPro" id="IPR011098">
    <property type="entry name" value="G5_dom"/>
</dbReference>
<dbReference type="CDD" id="cd12797">
    <property type="entry name" value="M23_peptidase"/>
    <property type="match status" value="1"/>
</dbReference>
<dbReference type="OrthoDB" id="9809488at2"/>
<dbReference type="Gene3D" id="2.70.70.10">
    <property type="entry name" value="Glucose Permease (Domain IIA)"/>
    <property type="match status" value="1"/>
</dbReference>
<evidence type="ECO:0000259" key="2">
    <source>
        <dbReference type="PROSITE" id="PS51109"/>
    </source>
</evidence>
<evidence type="ECO:0000259" key="3">
    <source>
        <dbReference type="PROSITE" id="PS51782"/>
    </source>
</evidence>
<dbReference type="InterPro" id="IPR018392">
    <property type="entry name" value="LysM"/>
</dbReference>
<dbReference type="STRING" id="1619234.SAMN05421730_104010"/>
<feature type="domain" description="LysM" evidence="3">
    <location>
        <begin position="270"/>
        <end position="315"/>
    </location>
</feature>
<dbReference type="SMART" id="SM01208">
    <property type="entry name" value="G5"/>
    <property type="match status" value="1"/>
</dbReference>
<dbReference type="SMART" id="SM00257">
    <property type="entry name" value="LysM"/>
    <property type="match status" value="1"/>
</dbReference>
<evidence type="ECO:0000313" key="4">
    <source>
        <dbReference type="EMBL" id="SCP99393.1"/>
    </source>
</evidence>
<sequence length="525" mass="56624">MHSEPEPPAGFNHGGFMKRVTRHYQKAQRGFVKAAILAGLFFLVAAPVAGNAGNDGKGYYTVSVNDKEIGSVSSEEMADEAYIEARAKLQGESEDLVLVDAEVKVTEAENRLFGSTDTKEEVADRIYDELKNKIVDAKRKAYTVKIDQFSVTLGSRDEVVQLLDAAKSKYDTGNRFSVELVADESNEMDVLTANVVTAGVSSNGAASVMAAEDGTAQPAAQEAAVESNNGIMNIAFEENVEIVETYATSEQMTPVADAIDMVTKDKETNKVYEVVEGDCLSTVAEKNATSVANILGMNPSMTEETVIQIGDEIVVTVPEPELSVVVTEEATYEEDYQAETQYVDNNSWYTSQQAVVQEASPGRRQITAVITYRNGSEVGREIRQETVIAESLPQIIERGTQAPPTFIKPVSSGSFSSPFGPRWGKMHKGVDWSCSTGTAVKASCGGTVSSAGWQNGYGNCITITHSNGMQTRYAHLSKIMVSVGARVSQGDKIALSGNTGRSTGPHLHFEIIVNGTQVDPMKYLK</sequence>
<dbReference type="SUPFAM" id="SSF51261">
    <property type="entry name" value="Duplicated hybrid motif"/>
    <property type="match status" value="1"/>
</dbReference>
<keyword evidence="4" id="KW-0378">Hydrolase</keyword>
<dbReference type="PANTHER" id="PTHR21666:SF270">
    <property type="entry name" value="MUREIN HYDROLASE ACTIVATOR ENVC"/>
    <property type="match status" value="1"/>
</dbReference>
<proteinExistence type="predicted"/>
<dbReference type="Pfam" id="PF01476">
    <property type="entry name" value="LysM"/>
    <property type="match status" value="1"/>
</dbReference>
<dbReference type="SUPFAM" id="SSF54106">
    <property type="entry name" value="LysM domain"/>
    <property type="match status" value="1"/>
</dbReference>
<dbReference type="PROSITE" id="PS51782">
    <property type="entry name" value="LYSM"/>
    <property type="match status" value="1"/>
</dbReference>
<dbReference type="InterPro" id="IPR016047">
    <property type="entry name" value="M23ase_b-sheet_dom"/>
</dbReference>
<evidence type="ECO:0000313" key="5">
    <source>
        <dbReference type="Proteomes" id="UP000199315"/>
    </source>
</evidence>
<keyword evidence="1" id="KW-0732">Signal</keyword>
<dbReference type="Pfam" id="PF01551">
    <property type="entry name" value="Peptidase_M23"/>
    <property type="match status" value="1"/>
</dbReference>
<keyword evidence="5" id="KW-1185">Reference proteome</keyword>
<dbReference type="Gene3D" id="3.10.350.10">
    <property type="entry name" value="LysM domain"/>
    <property type="match status" value="1"/>
</dbReference>
<dbReference type="PROSITE" id="PS51109">
    <property type="entry name" value="G5"/>
    <property type="match status" value="1"/>
</dbReference>
<dbReference type="Proteomes" id="UP000199315">
    <property type="component" value="Unassembled WGS sequence"/>
</dbReference>
<dbReference type="CDD" id="cd00118">
    <property type="entry name" value="LysM"/>
    <property type="match status" value="1"/>
</dbReference>